<gene>
    <name evidence="4" type="ORF">H0B56_05115</name>
</gene>
<dbReference type="InterPro" id="IPR043426">
    <property type="entry name" value="MltB-like"/>
</dbReference>
<name>A0A838A893_9PSEU</name>
<keyword evidence="2" id="KW-1133">Transmembrane helix</keyword>
<dbReference type="CDD" id="cd13399">
    <property type="entry name" value="Slt35-like"/>
    <property type="match status" value="1"/>
</dbReference>
<proteinExistence type="predicted"/>
<organism evidence="4 5">
    <name type="scientific">Haloechinothrix aidingensis</name>
    <dbReference type="NCBI Taxonomy" id="2752311"/>
    <lineage>
        <taxon>Bacteria</taxon>
        <taxon>Bacillati</taxon>
        <taxon>Actinomycetota</taxon>
        <taxon>Actinomycetes</taxon>
        <taxon>Pseudonocardiales</taxon>
        <taxon>Pseudonocardiaceae</taxon>
        <taxon>Haloechinothrix</taxon>
    </lineage>
</organism>
<dbReference type="GO" id="GO:0009253">
    <property type="term" value="P:peptidoglycan catabolic process"/>
    <property type="evidence" value="ECO:0007669"/>
    <property type="project" value="TreeGrafter"/>
</dbReference>
<dbReference type="Proteomes" id="UP000582974">
    <property type="component" value="Unassembled WGS sequence"/>
</dbReference>
<evidence type="ECO:0000259" key="3">
    <source>
        <dbReference type="Pfam" id="PF13406"/>
    </source>
</evidence>
<dbReference type="SUPFAM" id="SSF53955">
    <property type="entry name" value="Lysozyme-like"/>
    <property type="match status" value="1"/>
</dbReference>
<dbReference type="AlphaFoldDB" id="A0A838A893"/>
<sequence length="303" mass="32084">MRQARSAESGSEDDGPTDPARWRRETGGVLVRLGVVVGVLLVAGSGVFALNHVTAPEFSPTTNEIPALSVEPASVEPGTNVPGNATVAGTATEGDDEESGEQGESREPEQASVRETLRDWAERLGPELDVPPRALVAYGLAEISVRQSQPSCRLSWATLAGIGRVESYHGQYGDAVLQDNGLPSEPIIGIALDGSGDVKRIQDTDGGKWDGDPEFDRAVGPMQFIPSTWSRFAVDGNGNGESHPQQIDDAALAAAHYLCRSGRDMSSGQGWWQGVLSYNDSVEYGQRVFAVADSYASTAQSLG</sequence>
<evidence type="ECO:0000256" key="1">
    <source>
        <dbReference type="SAM" id="MobiDB-lite"/>
    </source>
</evidence>
<keyword evidence="2" id="KW-0812">Transmembrane</keyword>
<keyword evidence="2" id="KW-0472">Membrane</keyword>
<dbReference type="InterPro" id="IPR023346">
    <property type="entry name" value="Lysozyme-like_dom_sf"/>
</dbReference>
<keyword evidence="5" id="KW-1185">Reference proteome</keyword>
<evidence type="ECO:0000256" key="2">
    <source>
        <dbReference type="SAM" id="Phobius"/>
    </source>
</evidence>
<evidence type="ECO:0000313" key="5">
    <source>
        <dbReference type="Proteomes" id="UP000582974"/>
    </source>
</evidence>
<dbReference type="EMBL" id="JACCKD010000002">
    <property type="protein sequence ID" value="MBA0124917.1"/>
    <property type="molecule type" value="Genomic_DNA"/>
</dbReference>
<dbReference type="GO" id="GO:0008933">
    <property type="term" value="F:peptidoglycan lytic transglycosylase activity"/>
    <property type="evidence" value="ECO:0007669"/>
    <property type="project" value="TreeGrafter"/>
</dbReference>
<dbReference type="InterPro" id="IPR031304">
    <property type="entry name" value="SLT_2"/>
</dbReference>
<reference evidence="4 5" key="1">
    <citation type="submission" date="2020-07" db="EMBL/GenBank/DDBJ databases">
        <title>Genome of Haloechinothrix sp.</title>
        <authorList>
            <person name="Tang S.-K."/>
            <person name="Yang L."/>
            <person name="Zhu W.-Y."/>
        </authorList>
    </citation>
    <scope>NUCLEOTIDE SEQUENCE [LARGE SCALE GENOMIC DNA]</scope>
    <source>
        <strain evidence="4 5">YIM 98757</strain>
    </source>
</reference>
<feature type="domain" description="Transglycosylase SLT" evidence="3">
    <location>
        <begin position="218"/>
        <end position="273"/>
    </location>
</feature>
<protein>
    <submittedName>
        <fullName evidence="4">Lytic murein transglycosylase</fullName>
    </submittedName>
</protein>
<dbReference type="Gene3D" id="1.10.530.10">
    <property type="match status" value="1"/>
</dbReference>
<evidence type="ECO:0000313" key="4">
    <source>
        <dbReference type="EMBL" id="MBA0124917.1"/>
    </source>
</evidence>
<feature type="region of interest" description="Disordered" evidence="1">
    <location>
        <begin position="1"/>
        <end position="23"/>
    </location>
</feature>
<dbReference type="PANTHER" id="PTHR30163">
    <property type="entry name" value="MEMBRANE-BOUND LYTIC MUREIN TRANSGLYCOSYLASE B"/>
    <property type="match status" value="1"/>
</dbReference>
<dbReference type="Pfam" id="PF13406">
    <property type="entry name" value="SLT_2"/>
    <property type="match status" value="1"/>
</dbReference>
<dbReference type="PANTHER" id="PTHR30163:SF8">
    <property type="entry name" value="LYTIC MUREIN TRANSGLYCOSYLASE"/>
    <property type="match status" value="1"/>
</dbReference>
<feature type="region of interest" description="Disordered" evidence="1">
    <location>
        <begin position="73"/>
        <end position="113"/>
    </location>
</feature>
<accession>A0A838A893</accession>
<feature type="transmembrane region" description="Helical" evidence="2">
    <location>
        <begin position="29"/>
        <end position="50"/>
    </location>
</feature>
<comment type="caution">
    <text evidence="4">The sequence shown here is derived from an EMBL/GenBank/DDBJ whole genome shotgun (WGS) entry which is preliminary data.</text>
</comment>